<comment type="subcellular location">
    <subcellularLocation>
        <location evidence="1">Cell inner membrane</location>
        <topology evidence="1">Multi-pass membrane protein</topology>
    </subcellularLocation>
</comment>
<sequence>MAFLELNQIFKSYYLGKEEFPVLKGINLAMEKGEFVSILGESGGGKSTLMNIIGGLDRNFKGSVRVNGKVLDHHNPKQLDIYRRKTVGYIFQSFNLINYQTNLQNVETSLNMTDLTATERQERAKLLLRKVGLEEHINKYPSQLSGGQKQRVAIARALAGDPDIIIADEPTGALDSKNTDEVLVLLEQIAKEGKLVIMVTHSKEVANHGSRILYMEDGHIADDKRLRPAYPVPKMINRLDSRNLSHKTIWSWAFEHMRYNALQSFLIILGSTIGVFSVILFLGLSNGVKSYINQQVGQLANPDYPAVYKNLSQDTKLTAVEKIKNTQHAMSTNYAQASLNDQYLNRLASVKHVSKVYEAFLLNSASFDYGNGKVKVGGTFRSWGPNISSSLIKEGHIPTGTGQIVIDIGMAQKISDNWKKAIGKTVSVEYVSYDTDSQPVTVKADLKVVGIADGGQTAEVYGTSLDEVKKELQENGASTQPNYAVAKIDKTNNVQETVNNINKVKIDGKDAFTSASMNDTLDAIYRITNLATYLLAAISLISLLVSAIMIIVTTFMSVAERTKEIGVLRALGARQSDIRRLFTNEAVIMGGIAILCGIMLANVGEFFMNKWLYHLITYNIVRISIWNVVEAAAISMLITLAASFIPSRKAAKLNTIEALASD</sequence>
<dbReference type="Proteomes" id="UP001314241">
    <property type="component" value="Unassembled WGS sequence"/>
</dbReference>
<dbReference type="InterPro" id="IPR017911">
    <property type="entry name" value="MacB-like_ATP-bd"/>
</dbReference>
<keyword evidence="7" id="KW-0067">ATP-binding</keyword>
<dbReference type="Pfam" id="PF12704">
    <property type="entry name" value="MacB_PCD"/>
    <property type="match status" value="1"/>
</dbReference>
<evidence type="ECO:0000256" key="3">
    <source>
        <dbReference type="ARBA" id="ARBA00022475"/>
    </source>
</evidence>
<evidence type="ECO:0000259" key="12">
    <source>
        <dbReference type="PROSITE" id="PS50893"/>
    </source>
</evidence>
<keyword evidence="4" id="KW-0997">Cell inner membrane</keyword>
<evidence type="ECO:0000313" key="13">
    <source>
        <dbReference type="EMBL" id="CAK8054518.1"/>
    </source>
</evidence>
<evidence type="ECO:0000256" key="10">
    <source>
        <dbReference type="ARBA" id="ARBA00038388"/>
    </source>
</evidence>
<comment type="similarity">
    <text evidence="10">Belongs to the ABC transporter superfamily. Macrolide exporter (TC 3.A.1.122) family.</text>
</comment>
<evidence type="ECO:0000256" key="6">
    <source>
        <dbReference type="ARBA" id="ARBA00022741"/>
    </source>
</evidence>
<evidence type="ECO:0000256" key="4">
    <source>
        <dbReference type="ARBA" id="ARBA00022519"/>
    </source>
</evidence>
<name>A0ABP0EQE7_9LACO</name>
<accession>A0ABP0EQE7</accession>
<organism evidence="13 14">
    <name type="scientific">Eupransor demetentiae</name>
    <dbReference type="NCBI Taxonomy" id="3109584"/>
    <lineage>
        <taxon>Bacteria</taxon>
        <taxon>Bacillati</taxon>
        <taxon>Bacillota</taxon>
        <taxon>Bacilli</taxon>
        <taxon>Lactobacillales</taxon>
        <taxon>Lactobacillaceae</taxon>
        <taxon>Eupransor</taxon>
    </lineage>
</organism>
<feature type="transmembrane region" description="Helical" evidence="11">
    <location>
        <begin position="533"/>
        <end position="560"/>
    </location>
</feature>
<feature type="transmembrane region" description="Helical" evidence="11">
    <location>
        <begin position="623"/>
        <end position="645"/>
    </location>
</feature>
<keyword evidence="3" id="KW-1003">Cell membrane</keyword>
<feature type="domain" description="ABC transporter" evidence="12">
    <location>
        <begin position="4"/>
        <end position="242"/>
    </location>
</feature>
<evidence type="ECO:0000256" key="9">
    <source>
        <dbReference type="ARBA" id="ARBA00023136"/>
    </source>
</evidence>
<dbReference type="SUPFAM" id="SSF52540">
    <property type="entry name" value="P-loop containing nucleoside triphosphate hydrolases"/>
    <property type="match status" value="1"/>
</dbReference>
<dbReference type="InterPro" id="IPR025857">
    <property type="entry name" value="MacB_PCD"/>
</dbReference>
<dbReference type="RefSeq" id="WP_349642066.1">
    <property type="nucleotide sequence ID" value="NZ_CAWVOH010000002.1"/>
</dbReference>
<proteinExistence type="inferred from homology"/>
<feature type="transmembrane region" description="Helical" evidence="11">
    <location>
        <begin position="265"/>
        <end position="284"/>
    </location>
</feature>
<dbReference type="InterPro" id="IPR003593">
    <property type="entry name" value="AAA+_ATPase"/>
</dbReference>
<protein>
    <submittedName>
        <fullName evidence="13">ATPase component (LolD)</fullName>
    </submittedName>
</protein>
<dbReference type="Pfam" id="PF02687">
    <property type="entry name" value="FtsX"/>
    <property type="match status" value="1"/>
</dbReference>
<dbReference type="CDD" id="cd03255">
    <property type="entry name" value="ABC_MJ0796_LolCDE_FtsE"/>
    <property type="match status" value="1"/>
</dbReference>
<keyword evidence="6" id="KW-0547">Nucleotide-binding</keyword>
<gene>
    <name evidence="13" type="ORF">R54876_GBNLAHCA_01087</name>
</gene>
<dbReference type="SMART" id="SM00382">
    <property type="entry name" value="AAA"/>
    <property type="match status" value="1"/>
</dbReference>
<comment type="caution">
    <text evidence="13">The sequence shown here is derived from an EMBL/GenBank/DDBJ whole genome shotgun (WGS) entry which is preliminary data.</text>
</comment>
<evidence type="ECO:0000256" key="2">
    <source>
        <dbReference type="ARBA" id="ARBA00022448"/>
    </source>
</evidence>
<evidence type="ECO:0000256" key="1">
    <source>
        <dbReference type="ARBA" id="ARBA00004429"/>
    </source>
</evidence>
<keyword evidence="5 11" id="KW-0812">Transmembrane</keyword>
<keyword evidence="2" id="KW-0813">Transport</keyword>
<dbReference type="EMBL" id="CAWVOH010000002">
    <property type="protein sequence ID" value="CAK8054518.1"/>
    <property type="molecule type" value="Genomic_DNA"/>
</dbReference>
<evidence type="ECO:0000256" key="11">
    <source>
        <dbReference type="SAM" id="Phobius"/>
    </source>
</evidence>
<dbReference type="PANTHER" id="PTHR42798:SF2">
    <property type="entry name" value="ABC TRANSPORTER ATP-BINDING PROTEIN MG467-RELATED"/>
    <property type="match status" value="1"/>
</dbReference>
<dbReference type="PROSITE" id="PS00211">
    <property type="entry name" value="ABC_TRANSPORTER_1"/>
    <property type="match status" value="1"/>
</dbReference>
<evidence type="ECO:0000256" key="8">
    <source>
        <dbReference type="ARBA" id="ARBA00022989"/>
    </source>
</evidence>
<evidence type="ECO:0000313" key="14">
    <source>
        <dbReference type="Proteomes" id="UP001314241"/>
    </source>
</evidence>
<dbReference type="InterPro" id="IPR003439">
    <property type="entry name" value="ABC_transporter-like_ATP-bd"/>
</dbReference>
<keyword evidence="8 11" id="KW-1133">Transmembrane helix</keyword>
<keyword evidence="14" id="KW-1185">Reference proteome</keyword>
<evidence type="ECO:0000256" key="7">
    <source>
        <dbReference type="ARBA" id="ARBA00022840"/>
    </source>
</evidence>
<feature type="transmembrane region" description="Helical" evidence="11">
    <location>
        <begin position="581"/>
        <end position="603"/>
    </location>
</feature>
<keyword evidence="9 11" id="KW-0472">Membrane</keyword>
<dbReference type="PANTHER" id="PTHR42798">
    <property type="entry name" value="LIPOPROTEIN-RELEASING SYSTEM ATP-BINDING PROTEIN LOLD"/>
    <property type="match status" value="1"/>
</dbReference>
<dbReference type="Gene3D" id="3.40.50.300">
    <property type="entry name" value="P-loop containing nucleotide triphosphate hydrolases"/>
    <property type="match status" value="1"/>
</dbReference>
<dbReference type="InterPro" id="IPR027417">
    <property type="entry name" value="P-loop_NTPase"/>
</dbReference>
<reference evidence="13 14" key="1">
    <citation type="submission" date="2024-01" db="EMBL/GenBank/DDBJ databases">
        <authorList>
            <person name="Botero Cardona J."/>
        </authorList>
    </citation>
    <scope>NUCLEOTIDE SEQUENCE [LARGE SCALE GENOMIC DNA]</scope>
    <source>
        <strain evidence="13 14">LMG 33000</strain>
    </source>
</reference>
<dbReference type="Pfam" id="PF00005">
    <property type="entry name" value="ABC_tran"/>
    <property type="match status" value="1"/>
</dbReference>
<dbReference type="PROSITE" id="PS50893">
    <property type="entry name" value="ABC_TRANSPORTER_2"/>
    <property type="match status" value="1"/>
</dbReference>
<dbReference type="InterPro" id="IPR017871">
    <property type="entry name" value="ABC_transporter-like_CS"/>
</dbReference>
<dbReference type="InterPro" id="IPR003838">
    <property type="entry name" value="ABC3_permease_C"/>
</dbReference>
<evidence type="ECO:0000256" key="5">
    <source>
        <dbReference type="ARBA" id="ARBA00022692"/>
    </source>
</evidence>